<reference evidence="8 9" key="1">
    <citation type="submission" date="2016-06" db="EMBL/GenBank/DDBJ databases">
        <title>Complete genome sequence of a saline-alkali tolerant type strain Dietzia timorensis ID05-A0528T.</title>
        <authorList>
            <person name="Wu X."/>
        </authorList>
    </citation>
    <scope>NUCLEOTIDE SEQUENCE [LARGE SCALE GENOMIC DNA]</scope>
    <source>
        <strain evidence="8 9">ID05-A0528</strain>
    </source>
</reference>
<dbReference type="Gene3D" id="3.40.50.2300">
    <property type="match status" value="1"/>
</dbReference>
<keyword evidence="3" id="KW-0238">DNA-binding</keyword>
<keyword evidence="1 5" id="KW-0597">Phosphoprotein</keyword>
<dbReference type="SMART" id="SM00421">
    <property type="entry name" value="HTH_LUXR"/>
    <property type="match status" value="1"/>
</dbReference>
<proteinExistence type="predicted"/>
<dbReference type="InterPro" id="IPR016032">
    <property type="entry name" value="Sig_transdc_resp-reg_C-effctor"/>
</dbReference>
<evidence type="ECO:0000256" key="3">
    <source>
        <dbReference type="ARBA" id="ARBA00023125"/>
    </source>
</evidence>
<evidence type="ECO:0000256" key="5">
    <source>
        <dbReference type="PROSITE-ProRule" id="PRU00169"/>
    </source>
</evidence>
<dbReference type="PROSITE" id="PS00622">
    <property type="entry name" value="HTH_LUXR_1"/>
    <property type="match status" value="1"/>
</dbReference>
<dbReference type="PRINTS" id="PR00038">
    <property type="entry name" value="HTHLUXR"/>
</dbReference>
<dbReference type="InterPro" id="IPR039420">
    <property type="entry name" value="WalR-like"/>
</dbReference>
<dbReference type="AlphaFoldDB" id="A0A173LQ99"/>
<dbReference type="PROSITE" id="PS50110">
    <property type="entry name" value="RESPONSE_REGULATORY"/>
    <property type="match status" value="1"/>
</dbReference>
<dbReference type="PANTHER" id="PTHR43214:SF24">
    <property type="entry name" value="TRANSCRIPTIONAL REGULATORY PROTEIN NARL-RELATED"/>
    <property type="match status" value="1"/>
</dbReference>
<dbReference type="Pfam" id="PF00072">
    <property type="entry name" value="Response_reg"/>
    <property type="match status" value="1"/>
</dbReference>
<dbReference type="GO" id="GO:0006355">
    <property type="term" value="P:regulation of DNA-templated transcription"/>
    <property type="evidence" value="ECO:0007669"/>
    <property type="project" value="InterPro"/>
</dbReference>
<dbReference type="InterPro" id="IPR001789">
    <property type="entry name" value="Sig_transdc_resp-reg_receiver"/>
</dbReference>
<dbReference type="InterPro" id="IPR058245">
    <property type="entry name" value="NreC/VraR/RcsB-like_REC"/>
</dbReference>
<dbReference type="SUPFAM" id="SSF52172">
    <property type="entry name" value="CheY-like"/>
    <property type="match status" value="1"/>
</dbReference>
<dbReference type="CDD" id="cd17535">
    <property type="entry name" value="REC_NarL-like"/>
    <property type="match status" value="1"/>
</dbReference>
<evidence type="ECO:0000259" key="6">
    <source>
        <dbReference type="PROSITE" id="PS50043"/>
    </source>
</evidence>
<dbReference type="Pfam" id="PF00196">
    <property type="entry name" value="GerE"/>
    <property type="match status" value="1"/>
</dbReference>
<organism evidence="8 9">
    <name type="scientific">Dietzia timorensis</name>
    <dbReference type="NCBI Taxonomy" id="499555"/>
    <lineage>
        <taxon>Bacteria</taxon>
        <taxon>Bacillati</taxon>
        <taxon>Actinomycetota</taxon>
        <taxon>Actinomycetes</taxon>
        <taxon>Mycobacteriales</taxon>
        <taxon>Dietziaceae</taxon>
        <taxon>Dietzia</taxon>
    </lineage>
</organism>
<name>A0A173LQ99_9ACTN</name>
<feature type="domain" description="Response regulatory" evidence="7">
    <location>
        <begin position="5"/>
        <end position="128"/>
    </location>
</feature>
<dbReference type="KEGG" id="dtm:BJL86_3135"/>
<dbReference type="InterPro" id="IPR011006">
    <property type="entry name" value="CheY-like_superfamily"/>
</dbReference>
<evidence type="ECO:0000313" key="9">
    <source>
        <dbReference type="Proteomes" id="UP000186104"/>
    </source>
</evidence>
<feature type="modified residue" description="4-aspartylphosphate" evidence="5">
    <location>
        <position position="56"/>
    </location>
</feature>
<accession>A0A173LQ99</accession>
<dbReference type="GO" id="GO:0000160">
    <property type="term" value="P:phosphorelay signal transduction system"/>
    <property type="evidence" value="ECO:0007669"/>
    <property type="project" value="InterPro"/>
</dbReference>
<dbReference type="OrthoDB" id="9808843at2"/>
<dbReference type="RefSeq" id="WP_067478801.1">
    <property type="nucleotide sequence ID" value="NZ_CP015961.1"/>
</dbReference>
<feature type="domain" description="HTH luxR-type" evidence="6">
    <location>
        <begin position="151"/>
        <end position="216"/>
    </location>
</feature>
<dbReference type="CDD" id="cd06170">
    <property type="entry name" value="LuxR_C_like"/>
    <property type="match status" value="1"/>
</dbReference>
<gene>
    <name evidence="8" type="ORF">BJL86_3135</name>
</gene>
<evidence type="ECO:0000256" key="4">
    <source>
        <dbReference type="ARBA" id="ARBA00023163"/>
    </source>
</evidence>
<dbReference type="SMART" id="SM00448">
    <property type="entry name" value="REC"/>
    <property type="match status" value="1"/>
</dbReference>
<evidence type="ECO:0000256" key="1">
    <source>
        <dbReference type="ARBA" id="ARBA00022553"/>
    </source>
</evidence>
<protein>
    <submittedName>
        <fullName evidence="8">Transcriptional regulatory protein LiaR</fullName>
    </submittedName>
</protein>
<dbReference type="InterPro" id="IPR000792">
    <property type="entry name" value="Tscrpt_reg_LuxR_C"/>
</dbReference>
<dbReference type="PROSITE" id="PS50043">
    <property type="entry name" value="HTH_LUXR_2"/>
    <property type="match status" value="1"/>
</dbReference>
<evidence type="ECO:0000259" key="7">
    <source>
        <dbReference type="PROSITE" id="PS50110"/>
    </source>
</evidence>
<dbReference type="Proteomes" id="UP000186104">
    <property type="component" value="Chromosome"/>
</dbReference>
<keyword evidence="4" id="KW-0804">Transcription</keyword>
<dbReference type="STRING" id="499555.BJL86_3135"/>
<dbReference type="EMBL" id="CP015961">
    <property type="protein sequence ID" value="ANI93894.1"/>
    <property type="molecule type" value="Genomic_DNA"/>
</dbReference>
<evidence type="ECO:0000256" key="2">
    <source>
        <dbReference type="ARBA" id="ARBA00023015"/>
    </source>
</evidence>
<sequence>MSTIRLLLADDHAVVRRGLAALVGAEDDLEVVAEASTSKAAIERARIGDIDVVLMDLRFGEVGELGSTPGGVEATRAIRSREDAPAVLVVTAYDSDPEILGAIEAGAVGYMLKDAEPDQLVGAIRAAARGESALAPAVQATLMGNLRTGRQAHPDTELSPREHEVLKAVASGETNRKIARELGVSEATIKTHLTHVFGKLDVSSRTAAVAKGRELGLL</sequence>
<dbReference type="PANTHER" id="PTHR43214">
    <property type="entry name" value="TWO-COMPONENT RESPONSE REGULATOR"/>
    <property type="match status" value="1"/>
</dbReference>
<keyword evidence="9" id="KW-1185">Reference proteome</keyword>
<evidence type="ECO:0000313" key="8">
    <source>
        <dbReference type="EMBL" id="ANI93894.1"/>
    </source>
</evidence>
<keyword evidence="2" id="KW-0805">Transcription regulation</keyword>
<dbReference type="GO" id="GO:0003677">
    <property type="term" value="F:DNA binding"/>
    <property type="evidence" value="ECO:0007669"/>
    <property type="project" value="UniProtKB-KW"/>
</dbReference>
<dbReference type="SUPFAM" id="SSF46894">
    <property type="entry name" value="C-terminal effector domain of the bipartite response regulators"/>
    <property type="match status" value="1"/>
</dbReference>